<dbReference type="AlphaFoldDB" id="A0AAD9I8K3"/>
<evidence type="ECO:0000313" key="2">
    <source>
        <dbReference type="Proteomes" id="UP001217918"/>
    </source>
</evidence>
<comment type="caution">
    <text evidence="1">The sequence shown here is derived from an EMBL/GenBank/DDBJ whole genome shotgun (WGS) entry which is preliminary data.</text>
</comment>
<sequence>MASANASRGRTRLPASGLMFPMRRAVPPKQVHAFNQVFRQAMRDAEGLGPSHGALPLRRVEALLALLFERATEVKALALLEGDEEWSQPKFWALVKDCVAWANKGRVVDAVVYYYVQYLVEGRMAYKEKQANGNPQPKPVNDKPCGEDRFLVALDRWIDWVSAHRTSWLPDAGALRRECGLDPDRKENRAILARERRKQGGGAGRRRQKAVAMDMYRPSGNPQYRQDMPDSMHDAEDVPDHSDLYPWRPCLCLRLKEQYFRMQDPSRYRASKRQRVASAHGVDVLETKRYQEATTQ</sequence>
<protein>
    <submittedName>
        <fullName evidence="1">Uncharacterized protein</fullName>
    </submittedName>
</protein>
<dbReference type="Proteomes" id="UP001217918">
    <property type="component" value="Unassembled WGS sequence"/>
</dbReference>
<accession>A0AAD9I8K3</accession>
<proteinExistence type="predicted"/>
<organism evidence="1 2">
    <name type="scientific">Phyllachora maydis</name>
    <dbReference type="NCBI Taxonomy" id="1825666"/>
    <lineage>
        <taxon>Eukaryota</taxon>
        <taxon>Fungi</taxon>
        <taxon>Dikarya</taxon>
        <taxon>Ascomycota</taxon>
        <taxon>Pezizomycotina</taxon>
        <taxon>Sordariomycetes</taxon>
        <taxon>Sordariomycetidae</taxon>
        <taxon>Phyllachorales</taxon>
        <taxon>Phyllachoraceae</taxon>
        <taxon>Phyllachora</taxon>
    </lineage>
</organism>
<name>A0AAD9I8K3_9PEZI</name>
<dbReference type="EMBL" id="JAQQPM010000006">
    <property type="protein sequence ID" value="KAK2072609.1"/>
    <property type="molecule type" value="Genomic_DNA"/>
</dbReference>
<keyword evidence="2" id="KW-1185">Reference proteome</keyword>
<reference evidence="1" key="1">
    <citation type="journal article" date="2023" name="Mol. Plant Microbe Interact.">
        <title>Elucidating the Obligate Nature and Biological Capacity of an Invasive Fungal Corn Pathogen.</title>
        <authorList>
            <person name="MacCready J.S."/>
            <person name="Roggenkamp E.M."/>
            <person name="Gdanetz K."/>
            <person name="Chilvers M.I."/>
        </authorList>
    </citation>
    <scope>NUCLEOTIDE SEQUENCE</scope>
    <source>
        <strain evidence="1">PM02</strain>
    </source>
</reference>
<gene>
    <name evidence="1" type="ORF">P8C59_006951</name>
</gene>
<evidence type="ECO:0000313" key="1">
    <source>
        <dbReference type="EMBL" id="KAK2072609.1"/>
    </source>
</evidence>